<keyword evidence="8 9" id="KW-0170">Cobalt</keyword>
<keyword evidence="11" id="KW-0812">Transmembrane</keyword>
<evidence type="ECO:0000259" key="13">
    <source>
        <dbReference type="Pfam" id="PF24621"/>
    </source>
</evidence>
<dbReference type="AlphaFoldDB" id="A0A2J6WRR3"/>
<comment type="cofactor">
    <cofactor evidence="1 9">
        <name>NAD(+)</name>
        <dbReference type="ChEBI" id="CHEBI:57540"/>
    </cofactor>
</comment>
<dbReference type="Pfam" id="PF01761">
    <property type="entry name" value="DHQ_synthase"/>
    <property type="match status" value="1"/>
</dbReference>
<keyword evidence="7 9" id="KW-0456">Lyase</keyword>
<proteinExistence type="inferred from homology"/>
<evidence type="ECO:0000256" key="5">
    <source>
        <dbReference type="ARBA" id="ARBA00022833"/>
    </source>
</evidence>
<evidence type="ECO:0000313" key="15">
    <source>
        <dbReference type="Proteomes" id="UP000242881"/>
    </source>
</evidence>
<evidence type="ECO:0000313" key="14">
    <source>
        <dbReference type="EMBL" id="PMP73064.1"/>
    </source>
</evidence>
<evidence type="ECO:0000256" key="1">
    <source>
        <dbReference type="ARBA" id="ARBA00001911"/>
    </source>
</evidence>
<dbReference type="PANTHER" id="PTHR43622">
    <property type="entry name" value="3-DEHYDROQUINATE SYNTHASE"/>
    <property type="match status" value="1"/>
</dbReference>
<dbReference type="GO" id="GO:0046872">
    <property type="term" value="F:metal ion binding"/>
    <property type="evidence" value="ECO:0007669"/>
    <property type="project" value="UniProtKB-KW"/>
</dbReference>
<comment type="similarity">
    <text evidence="9">Belongs to the sugar phosphate cyclases superfamily. Dehydroquinate synthase family.</text>
</comment>
<keyword evidence="9" id="KW-0028">Amino-acid biosynthesis</keyword>
<comment type="function">
    <text evidence="2 9">Catalyzes the conversion of 3-deoxy-D-arabino-heptulosonate 7-phosphate (DAHP) to dehydroquinate (DHQ).</text>
</comment>
<sequence length="355" mass="39990">MEKVHVNLNYSKYFSYDILIDHNFVDNELRGIANYNRAHLVVDKNVCELYNSFFVGDIFILNSSEHNKNLNTVYDILNFMKNRKALRNDTLFAVGGGIVGDVAGFAASIYMRGINFIQVPTTLLSMVDSSVGGKTGVNLGDVKNLVGSFYQPKKVLIDTLFLTTLPEDEFKSGLAEVIKYALLFDKDLYEFLISNKTDVVKRREDVIIKIIKRCCELKAKVVEEDETEQGIRKLLNLGHTFGHAIEVDSDHEIKHGIAVAKGIYLEALFAYEKGMIGKNVLDDIEKIFEIYDYDLNYQVRDFTLFINAIGSDKKAMSSGIVLALTSDVGSGIIKSGIDLDSIKKFFEGARWMRPQ</sequence>
<dbReference type="GO" id="GO:0003856">
    <property type="term" value="F:3-dehydroquinate synthase activity"/>
    <property type="evidence" value="ECO:0007669"/>
    <property type="project" value="UniProtKB-UniRule"/>
</dbReference>
<organism evidence="14 15">
    <name type="scientific">Calditerrivibrio nitroreducens</name>
    <dbReference type="NCBI Taxonomy" id="477976"/>
    <lineage>
        <taxon>Bacteria</taxon>
        <taxon>Pseudomonadati</taxon>
        <taxon>Deferribacterota</taxon>
        <taxon>Deferribacteres</taxon>
        <taxon>Deferribacterales</taxon>
        <taxon>Calditerrivibrionaceae</taxon>
    </lineage>
</organism>
<dbReference type="InterPro" id="IPR030960">
    <property type="entry name" value="DHQS/DOIS_N"/>
</dbReference>
<dbReference type="GO" id="GO:0000166">
    <property type="term" value="F:nucleotide binding"/>
    <property type="evidence" value="ECO:0007669"/>
    <property type="project" value="UniProtKB-KW"/>
</dbReference>
<feature type="domain" description="3-dehydroquinate synthase C-terminal" evidence="13">
    <location>
        <begin position="173"/>
        <end position="315"/>
    </location>
</feature>
<keyword evidence="9" id="KW-0057">Aromatic amino acid biosynthesis</keyword>
<comment type="cofactor">
    <cofactor evidence="9">
        <name>Co(2+)</name>
        <dbReference type="ChEBI" id="CHEBI:48828"/>
    </cofactor>
    <cofactor evidence="9">
        <name>Zn(2+)</name>
        <dbReference type="ChEBI" id="CHEBI:29105"/>
    </cofactor>
    <text evidence="9">Binds 1 divalent metal cation per subunit. Can use either Co(2+) or Zn(2+).</text>
</comment>
<dbReference type="PANTHER" id="PTHR43622:SF1">
    <property type="entry name" value="3-DEHYDROQUINATE SYNTHASE"/>
    <property type="match status" value="1"/>
</dbReference>
<comment type="caution">
    <text evidence="14">The sequence shown here is derived from an EMBL/GenBank/DDBJ whole genome shotgun (WGS) entry which is preliminary data.</text>
</comment>
<dbReference type="GO" id="GO:0009423">
    <property type="term" value="P:chorismate biosynthetic process"/>
    <property type="evidence" value="ECO:0007669"/>
    <property type="project" value="UniProtKB-UniRule"/>
</dbReference>
<keyword evidence="11" id="KW-1133">Transmembrane helix</keyword>
<comment type="subcellular location">
    <subcellularLocation>
        <location evidence="9">Cytoplasm</location>
    </subcellularLocation>
</comment>
<dbReference type="GO" id="GO:0009073">
    <property type="term" value="P:aromatic amino acid family biosynthetic process"/>
    <property type="evidence" value="ECO:0007669"/>
    <property type="project" value="UniProtKB-KW"/>
</dbReference>
<feature type="binding site" evidence="9">
    <location>
        <position position="239"/>
    </location>
    <ligand>
        <name>Zn(2+)</name>
        <dbReference type="ChEBI" id="CHEBI:29105"/>
    </ligand>
</feature>
<dbReference type="SUPFAM" id="SSF56796">
    <property type="entry name" value="Dehydroquinate synthase-like"/>
    <property type="match status" value="1"/>
</dbReference>
<dbReference type="Gene3D" id="3.40.50.1970">
    <property type="match status" value="1"/>
</dbReference>
<evidence type="ECO:0000259" key="12">
    <source>
        <dbReference type="Pfam" id="PF01761"/>
    </source>
</evidence>
<dbReference type="Proteomes" id="UP000242881">
    <property type="component" value="Unassembled WGS sequence"/>
</dbReference>
<feature type="binding site" evidence="9">
    <location>
        <begin position="121"/>
        <end position="122"/>
    </location>
    <ligand>
        <name>NAD(+)</name>
        <dbReference type="ChEBI" id="CHEBI:57540"/>
    </ligand>
</feature>
<feature type="transmembrane region" description="Helical" evidence="11">
    <location>
        <begin position="90"/>
        <end position="111"/>
    </location>
</feature>
<keyword evidence="11" id="KW-0472">Membrane</keyword>
<keyword evidence="3 9" id="KW-0479">Metal-binding</keyword>
<dbReference type="InterPro" id="IPR050071">
    <property type="entry name" value="Dehydroquinate_synthase"/>
</dbReference>
<dbReference type="InterPro" id="IPR030963">
    <property type="entry name" value="DHQ_synth_fam"/>
</dbReference>
<dbReference type="NCBIfam" id="TIGR01357">
    <property type="entry name" value="aroB"/>
    <property type="match status" value="1"/>
</dbReference>
<evidence type="ECO:0000256" key="3">
    <source>
        <dbReference type="ARBA" id="ARBA00022723"/>
    </source>
</evidence>
<gene>
    <name evidence="9 14" type="primary">aroB</name>
    <name evidence="14" type="ORF">C0187_00170</name>
</gene>
<dbReference type="PIRSF" id="PIRSF001455">
    <property type="entry name" value="DHQ_synth"/>
    <property type="match status" value="1"/>
</dbReference>
<keyword evidence="4 9" id="KW-0547">Nucleotide-binding</keyword>
<feature type="domain" description="3-dehydroquinate synthase N-terminal" evidence="12">
    <location>
        <begin position="59"/>
        <end position="171"/>
    </location>
</feature>
<evidence type="ECO:0000256" key="4">
    <source>
        <dbReference type="ARBA" id="ARBA00022741"/>
    </source>
</evidence>
<evidence type="ECO:0000256" key="7">
    <source>
        <dbReference type="ARBA" id="ARBA00023239"/>
    </source>
</evidence>
<keyword evidence="5 9" id="KW-0862">Zinc</keyword>
<feature type="binding site" evidence="9">
    <location>
        <position position="255"/>
    </location>
    <ligand>
        <name>Zn(2+)</name>
        <dbReference type="ChEBI" id="CHEBI:29105"/>
    </ligand>
</feature>
<evidence type="ECO:0000256" key="8">
    <source>
        <dbReference type="ARBA" id="ARBA00023285"/>
    </source>
</evidence>
<feature type="binding site" evidence="9">
    <location>
        <position position="176"/>
    </location>
    <ligand>
        <name>Zn(2+)</name>
        <dbReference type="ChEBI" id="CHEBI:29105"/>
    </ligand>
</feature>
<evidence type="ECO:0000256" key="11">
    <source>
        <dbReference type="SAM" id="Phobius"/>
    </source>
</evidence>
<feature type="binding site" evidence="9">
    <location>
        <position position="134"/>
    </location>
    <ligand>
        <name>NAD(+)</name>
        <dbReference type="ChEBI" id="CHEBI:57540"/>
    </ligand>
</feature>
<name>A0A2J6WRR3_9BACT</name>
<dbReference type="InterPro" id="IPR016037">
    <property type="entry name" value="DHQ_synth_AroB"/>
</dbReference>
<dbReference type="GO" id="GO:0005737">
    <property type="term" value="C:cytoplasm"/>
    <property type="evidence" value="ECO:0007669"/>
    <property type="project" value="UniProtKB-SubCell"/>
</dbReference>
<protein>
    <recommendedName>
        <fullName evidence="9 10">3-dehydroquinate synthase</fullName>
        <shortName evidence="9">DHQS</shortName>
        <ecNumber evidence="9 10">4.2.3.4</ecNumber>
    </recommendedName>
</protein>
<keyword evidence="9" id="KW-0963">Cytoplasm</keyword>
<dbReference type="UniPathway" id="UPA00053">
    <property type="reaction ID" value="UER00085"/>
</dbReference>
<dbReference type="CDD" id="cd08195">
    <property type="entry name" value="DHQS"/>
    <property type="match status" value="1"/>
</dbReference>
<dbReference type="EMBL" id="PNIN01000002">
    <property type="protein sequence ID" value="PMP73064.1"/>
    <property type="molecule type" value="Genomic_DNA"/>
</dbReference>
<evidence type="ECO:0000256" key="10">
    <source>
        <dbReference type="NCBIfam" id="TIGR01357"/>
    </source>
</evidence>
<dbReference type="RefSeq" id="WP_424604583.1">
    <property type="nucleotide sequence ID" value="NZ_JBNAVA010000001.1"/>
</dbReference>
<feature type="binding site" evidence="9">
    <location>
        <begin position="161"/>
        <end position="164"/>
    </location>
    <ligand>
        <name>NAD(+)</name>
        <dbReference type="ChEBI" id="CHEBI:57540"/>
    </ligand>
</feature>
<keyword evidence="6 9" id="KW-0520">NAD</keyword>
<dbReference type="InterPro" id="IPR056179">
    <property type="entry name" value="DHQS_C"/>
</dbReference>
<evidence type="ECO:0000256" key="2">
    <source>
        <dbReference type="ARBA" id="ARBA00003485"/>
    </source>
</evidence>
<feature type="binding site" evidence="9">
    <location>
        <position position="143"/>
    </location>
    <ligand>
        <name>NAD(+)</name>
        <dbReference type="ChEBI" id="CHEBI:57540"/>
    </ligand>
</feature>
<comment type="caution">
    <text evidence="9">Lacks conserved residue(s) required for the propagation of feature annotation.</text>
</comment>
<comment type="catalytic activity">
    <reaction evidence="9">
        <text>7-phospho-2-dehydro-3-deoxy-D-arabino-heptonate = 3-dehydroquinate + phosphate</text>
        <dbReference type="Rhea" id="RHEA:21968"/>
        <dbReference type="ChEBI" id="CHEBI:32364"/>
        <dbReference type="ChEBI" id="CHEBI:43474"/>
        <dbReference type="ChEBI" id="CHEBI:58394"/>
        <dbReference type="EC" id="4.2.3.4"/>
    </reaction>
</comment>
<evidence type="ECO:0000256" key="6">
    <source>
        <dbReference type="ARBA" id="ARBA00023027"/>
    </source>
</evidence>
<dbReference type="Gene3D" id="1.20.1090.10">
    <property type="entry name" value="Dehydroquinate synthase-like - alpha domain"/>
    <property type="match status" value="1"/>
</dbReference>
<dbReference type="GO" id="GO:0008652">
    <property type="term" value="P:amino acid biosynthetic process"/>
    <property type="evidence" value="ECO:0007669"/>
    <property type="project" value="UniProtKB-KW"/>
</dbReference>
<comment type="pathway">
    <text evidence="9">Metabolic intermediate biosynthesis; chorismate biosynthesis; chorismate from D-erythrose 4-phosphate and phosphoenolpyruvate: step 2/7.</text>
</comment>
<accession>A0A2J6WRR3</accession>
<dbReference type="Pfam" id="PF24621">
    <property type="entry name" value="DHQS_C"/>
    <property type="match status" value="1"/>
</dbReference>
<dbReference type="EC" id="4.2.3.4" evidence="9 10"/>
<dbReference type="HAMAP" id="MF_00110">
    <property type="entry name" value="DHQ_synthase"/>
    <property type="match status" value="1"/>
</dbReference>
<reference evidence="14 15" key="1">
    <citation type="submission" date="2018-01" db="EMBL/GenBank/DDBJ databases">
        <title>Metagenomic assembled genomes from two thermal pools in the Uzon Caldera, Kamchatka, Russia.</title>
        <authorList>
            <person name="Wilkins L."/>
            <person name="Ettinger C."/>
        </authorList>
    </citation>
    <scope>NUCLEOTIDE SEQUENCE [LARGE SCALE GENOMIC DNA]</scope>
    <source>
        <strain evidence="14">ZAV-05</strain>
    </source>
</reference>
<evidence type="ECO:0000256" key="9">
    <source>
        <dbReference type="HAMAP-Rule" id="MF_00110"/>
    </source>
</evidence>